<gene>
    <name evidence="1" type="ORF">C8P65_11123</name>
</gene>
<sequence>MKELQNLLRQVATITQKNSEILNATGGRFNMFRICGVNHYENTHSAIIAELLNPKGTHSLKSELLKAFLSLIDKDFVPTDFNPSDATVYTEYTTDKGRIDILIKDTNKNALIIENKIYAADQYEQLKRYEQFAKKEFEVYQIYYLTLWGNEATPQSGEGVNYLTISYADTIIRWLDKCIALAARLPLVRETLIQYSNHLKILTNQDMNTKNQEEIVKTLADFGNLEAVQNVFLNYPKVFDYLAKQYFNPKMEEFAHQKGLVYHYERTNKNYDSYIRFYLTKEQWKENIEISFDFEEGSYYYGVCNNPKNYQLSQENKALLHQRLREKGIPVSETEWYPFYEDIENLTIASWESDIIESDAFFESCKLKIETLLEALEKLVL</sequence>
<name>A0A2T5XT71_9FLAO</name>
<dbReference type="GO" id="GO:0003676">
    <property type="term" value="F:nucleic acid binding"/>
    <property type="evidence" value="ECO:0007669"/>
    <property type="project" value="InterPro"/>
</dbReference>
<dbReference type="InterPro" id="IPR029470">
    <property type="entry name" value="PDDEXK_4"/>
</dbReference>
<comment type="caution">
    <text evidence="1">The sequence shown here is derived from an EMBL/GenBank/DDBJ whole genome shotgun (WGS) entry which is preliminary data.</text>
</comment>
<accession>A0A2T5XT71</accession>
<evidence type="ECO:0000313" key="2">
    <source>
        <dbReference type="Proteomes" id="UP000243985"/>
    </source>
</evidence>
<proteinExistence type="predicted"/>
<organism evidence="1 2">
    <name type="scientific">Capnocytophaga leadbetteri</name>
    <dbReference type="NCBI Taxonomy" id="327575"/>
    <lineage>
        <taxon>Bacteria</taxon>
        <taxon>Pseudomonadati</taxon>
        <taxon>Bacteroidota</taxon>
        <taxon>Flavobacteriia</taxon>
        <taxon>Flavobacteriales</taxon>
        <taxon>Flavobacteriaceae</taxon>
        <taxon>Capnocytophaga</taxon>
    </lineage>
</organism>
<dbReference type="Proteomes" id="UP000243985">
    <property type="component" value="Unassembled WGS sequence"/>
</dbReference>
<dbReference type="EMBL" id="QBKG01000011">
    <property type="protein sequence ID" value="PTX05565.1"/>
    <property type="molecule type" value="Genomic_DNA"/>
</dbReference>
<protein>
    <submittedName>
        <fullName evidence="1">PD-(D/E)XK nuclease superfamily protein</fullName>
    </submittedName>
</protein>
<evidence type="ECO:0000313" key="1">
    <source>
        <dbReference type="EMBL" id="PTX05565.1"/>
    </source>
</evidence>
<dbReference type="Pfam" id="PF14281">
    <property type="entry name" value="PDDEXK_4"/>
    <property type="match status" value="1"/>
</dbReference>
<dbReference type="RefSeq" id="WP_107782487.1">
    <property type="nucleotide sequence ID" value="NZ_QBKG01000011.1"/>
</dbReference>
<reference evidence="1 2" key="1">
    <citation type="submission" date="2018-04" db="EMBL/GenBank/DDBJ databases">
        <title>Genomic Encyclopedia of Archaeal and Bacterial Type Strains, Phase II (KMG-II): from individual species to whole genera.</title>
        <authorList>
            <person name="Goeker M."/>
        </authorList>
    </citation>
    <scope>NUCLEOTIDE SEQUENCE [LARGE SCALE GENOMIC DNA]</scope>
    <source>
        <strain evidence="1 2">DSM 22902</strain>
    </source>
</reference>
<dbReference type="Gene3D" id="3.40.1350.10">
    <property type="match status" value="1"/>
</dbReference>
<dbReference type="AlphaFoldDB" id="A0A2T5XT71"/>
<dbReference type="GeneID" id="84581138"/>
<dbReference type="InterPro" id="IPR011856">
    <property type="entry name" value="tRNA_endonuc-like_dom_sf"/>
</dbReference>